<name>A0A939FEB4_9ACTN</name>
<feature type="transmembrane region" description="Helical" evidence="6">
    <location>
        <begin position="45"/>
        <end position="66"/>
    </location>
</feature>
<keyword evidence="7" id="KW-0732">Signal</keyword>
<accession>A0A939FEB4</accession>
<sequence>MNTLALSGLLSLISAVAYAGGAIVQERIAATSPDHPYAPLHRPGWWAAVGLNALGAVLHVAALAYGPLTLVQPLGALAIVFVLPLAALFVQRRARTTAWCGAIVASLGLVGLLTLTTSAMSSSLDEAQRITIALTTLGAMAALVAAARAARRHPVLRGVLLAAAAGVAFGIASVFTKTATVGWDEGSTAGQLPSLVIIGALATAGTLLSQAAYRGAGLAAPLAVVTATNPVVAVVVGLTLFGETFRDGSAGTVLAVCCGAVAVAGLIVLAAERPGNTPHRTSRPVTTGHGTSTDTLTKTKVRA</sequence>
<evidence type="ECO:0000256" key="6">
    <source>
        <dbReference type="SAM" id="Phobius"/>
    </source>
</evidence>
<protein>
    <submittedName>
        <fullName evidence="8">DMT family transporter</fullName>
    </submittedName>
</protein>
<feature type="transmembrane region" description="Helical" evidence="6">
    <location>
        <begin position="195"/>
        <end position="213"/>
    </location>
</feature>
<keyword evidence="4 6" id="KW-0472">Membrane</keyword>
<proteinExistence type="predicted"/>
<dbReference type="AlphaFoldDB" id="A0A939FEB4"/>
<organism evidence="8 9">
    <name type="scientific">Streptomyces beijiangensis</name>
    <dbReference type="NCBI Taxonomy" id="163361"/>
    <lineage>
        <taxon>Bacteria</taxon>
        <taxon>Bacillati</taxon>
        <taxon>Actinomycetota</taxon>
        <taxon>Actinomycetes</taxon>
        <taxon>Kitasatosporales</taxon>
        <taxon>Streptomycetaceae</taxon>
        <taxon>Streptomyces</taxon>
    </lineage>
</organism>
<evidence type="ECO:0000256" key="5">
    <source>
        <dbReference type="SAM" id="MobiDB-lite"/>
    </source>
</evidence>
<keyword evidence="9" id="KW-1185">Reference proteome</keyword>
<dbReference type="Proteomes" id="UP000664167">
    <property type="component" value="Unassembled WGS sequence"/>
</dbReference>
<dbReference type="SUPFAM" id="SSF103481">
    <property type="entry name" value="Multidrug resistance efflux transporter EmrE"/>
    <property type="match status" value="1"/>
</dbReference>
<dbReference type="GO" id="GO:0015095">
    <property type="term" value="F:magnesium ion transmembrane transporter activity"/>
    <property type="evidence" value="ECO:0007669"/>
    <property type="project" value="InterPro"/>
</dbReference>
<feature type="transmembrane region" description="Helical" evidence="6">
    <location>
        <begin position="73"/>
        <end position="90"/>
    </location>
</feature>
<dbReference type="InterPro" id="IPR008521">
    <property type="entry name" value="Mg_trans_NIPA"/>
</dbReference>
<feature type="transmembrane region" description="Helical" evidence="6">
    <location>
        <begin position="130"/>
        <end position="149"/>
    </location>
</feature>
<feature type="transmembrane region" description="Helical" evidence="6">
    <location>
        <begin position="96"/>
        <end position="118"/>
    </location>
</feature>
<feature type="signal peptide" evidence="7">
    <location>
        <begin position="1"/>
        <end position="19"/>
    </location>
</feature>
<feature type="compositionally biased region" description="Low complexity" evidence="5">
    <location>
        <begin position="286"/>
        <end position="303"/>
    </location>
</feature>
<evidence type="ECO:0000256" key="7">
    <source>
        <dbReference type="SAM" id="SignalP"/>
    </source>
</evidence>
<comment type="caution">
    <text evidence="8">The sequence shown here is derived from an EMBL/GenBank/DDBJ whole genome shotgun (WGS) entry which is preliminary data.</text>
</comment>
<gene>
    <name evidence="8" type="ORF">J0695_33290</name>
</gene>
<comment type="subcellular location">
    <subcellularLocation>
        <location evidence="1">Membrane</location>
        <topology evidence="1">Multi-pass membrane protein</topology>
    </subcellularLocation>
</comment>
<dbReference type="NCBIfam" id="NF038012">
    <property type="entry name" value="DMT_1"/>
    <property type="match status" value="1"/>
</dbReference>
<dbReference type="GO" id="GO:0016020">
    <property type="term" value="C:membrane"/>
    <property type="evidence" value="ECO:0007669"/>
    <property type="project" value="UniProtKB-SubCell"/>
</dbReference>
<dbReference type="PANTHER" id="PTHR40761">
    <property type="entry name" value="CONSERVED INTEGRAL MEMBRANE ALANINE VALINE AND LEUCINE RICH PROTEIN-RELATED"/>
    <property type="match status" value="1"/>
</dbReference>
<feature type="chain" id="PRO_5039535006" evidence="7">
    <location>
        <begin position="20"/>
        <end position="303"/>
    </location>
</feature>
<evidence type="ECO:0000313" key="9">
    <source>
        <dbReference type="Proteomes" id="UP000664167"/>
    </source>
</evidence>
<evidence type="ECO:0000256" key="4">
    <source>
        <dbReference type="ARBA" id="ARBA00023136"/>
    </source>
</evidence>
<evidence type="ECO:0000256" key="1">
    <source>
        <dbReference type="ARBA" id="ARBA00004141"/>
    </source>
</evidence>
<dbReference type="Pfam" id="PF05653">
    <property type="entry name" value="Mg_trans_NIPA"/>
    <property type="match status" value="1"/>
</dbReference>
<feature type="transmembrane region" description="Helical" evidence="6">
    <location>
        <begin position="219"/>
        <end position="241"/>
    </location>
</feature>
<reference evidence="8" key="1">
    <citation type="submission" date="2021-03" db="EMBL/GenBank/DDBJ databases">
        <title>Streptomyces poriferae sp. nov., a novel marine sponge-derived Actinobacteria species with anti-MRSA activity.</title>
        <authorList>
            <person name="Sandoval-Powers M."/>
            <person name="Kralova S."/>
            <person name="Nguyen G.-S."/>
            <person name="Fawwal D."/>
            <person name="Degnes K."/>
            <person name="Klinkenberg G."/>
            <person name="Sletta H."/>
            <person name="Wentzel A."/>
            <person name="Liles M.R."/>
        </authorList>
    </citation>
    <scope>NUCLEOTIDE SEQUENCE</scope>
    <source>
        <strain evidence="8">DSM 41794</strain>
    </source>
</reference>
<evidence type="ECO:0000256" key="3">
    <source>
        <dbReference type="ARBA" id="ARBA00022989"/>
    </source>
</evidence>
<keyword evidence="2 6" id="KW-0812">Transmembrane</keyword>
<dbReference type="EMBL" id="JAFLRJ010000419">
    <property type="protein sequence ID" value="MBO0516611.1"/>
    <property type="molecule type" value="Genomic_DNA"/>
</dbReference>
<dbReference type="PANTHER" id="PTHR40761:SF1">
    <property type="entry name" value="CONSERVED INTEGRAL MEMBRANE ALANINE VALINE AND LEUCINE RICH PROTEIN-RELATED"/>
    <property type="match status" value="1"/>
</dbReference>
<dbReference type="InterPro" id="IPR037185">
    <property type="entry name" value="EmrE-like"/>
</dbReference>
<dbReference type="RefSeq" id="WP_206968505.1">
    <property type="nucleotide sequence ID" value="NZ_BAAAJJ010000025.1"/>
</dbReference>
<evidence type="ECO:0000256" key="2">
    <source>
        <dbReference type="ARBA" id="ARBA00022692"/>
    </source>
</evidence>
<feature type="region of interest" description="Disordered" evidence="5">
    <location>
        <begin position="275"/>
        <end position="303"/>
    </location>
</feature>
<feature type="transmembrane region" description="Helical" evidence="6">
    <location>
        <begin position="253"/>
        <end position="271"/>
    </location>
</feature>
<feature type="transmembrane region" description="Helical" evidence="6">
    <location>
        <begin position="155"/>
        <end position="175"/>
    </location>
</feature>
<evidence type="ECO:0000313" key="8">
    <source>
        <dbReference type="EMBL" id="MBO0516611.1"/>
    </source>
</evidence>
<keyword evidence="3 6" id="KW-1133">Transmembrane helix</keyword>